<organism evidence="2 3">
    <name type="scientific">Polaribacter marinivivus</name>
    <dbReference type="NCBI Taxonomy" id="1524260"/>
    <lineage>
        <taxon>Bacteria</taxon>
        <taxon>Pseudomonadati</taxon>
        <taxon>Bacteroidota</taxon>
        <taxon>Flavobacteriia</taxon>
        <taxon>Flavobacteriales</taxon>
        <taxon>Flavobacteriaceae</taxon>
    </lineage>
</organism>
<dbReference type="CDD" id="cd06532">
    <property type="entry name" value="Glyco_transf_25"/>
    <property type="match status" value="1"/>
</dbReference>
<feature type="domain" description="Glycosyl transferase family 25" evidence="1">
    <location>
        <begin position="5"/>
        <end position="125"/>
    </location>
</feature>
<name>A0ABV8RAI3_9FLAO</name>
<dbReference type="Proteomes" id="UP001595826">
    <property type="component" value="Unassembled WGS sequence"/>
</dbReference>
<evidence type="ECO:0000313" key="3">
    <source>
        <dbReference type="Proteomes" id="UP001595826"/>
    </source>
</evidence>
<evidence type="ECO:0000313" key="2">
    <source>
        <dbReference type="EMBL" id="MFC4268975.1"/>
    </source>
</evidence>
<gene>
    <name evidence="2" type="ORF">ACFOWD_08680</name>
</gene>
<dbReference type="EMBL" id="JBHSCY010000002">
    <property type="protein sequence ID" value="MFC4268975.1"/>
    <property type="molecule type" value="Genomic_DNA"/>
</dbReference>
<dbReference type="Pfam" id="PF01755">
    <property type="entry name" value="Glyco_transf_25"/>
    <property type="match status" value="1"/>
</dbReference>
<comment type="caution">
    <text evidence="2">The sequence shown here is derived from an EMBL/GenBank/DDBJ whole genome shotgun (WGS) entry which is preliminary data.</text>
</comment>
<proteinExistence type="predicted"/>
<sequence length="247" mass="28738">MSTYKFYYINLDKSKVRRDFMENQFNNLNEPLTRFPAVYGKELPALFLKKAKSQFNILAHYPNLNDGEIGLTKTYFELFQLVAKQKEDYAIILEDDALINPSFLNDLENIFNESTTFDFIDISGRNGFIKLKENRFTSIFLTPSLQTTAQIIGKKAAQLLSKNLNSFYAPIDVLKQDVYKHKVRVLTTNKSYVRSNDAALGGTTLQKKGIPKIKKIFREIGRPFWQLITLLTYKAQRCFRNYLFYNS</sequence>
<dbReference type="RefSeq" id="WP_377409834.1">
    <property type="nucleotide sequence ID" value="NZ_JBHSCY010000002.1"/>
</dbReference>
<reference evidence="3" key="1">
    <citation type="journal article" date="2019" name="Int. J. Syst. Evol. Microbiol.">
        <title>The Global Catalogue of Microorganisms (GCM) 10K type strain sequencing project: providing services to taxonomists for standard genome sequencing and annotation.</title>
        <authorList>
            <consortium name="The Broad Institute Genomics Platform"/>
            <consortium name="The Broad Institute Genome Sequencing Center for Infectious Disease"/>
            <person name="Wu L."/>
            <person name="Ma J."/>
        </authorList>
    </citation>
    <scope>NUCLEOTIDE SEQUENCE [LARGE SCALE GENOMIC DNA]</scope>
    <source>
        <strain evidence="3">CECT 8655</strain>
    </source>
</reference>
<keyword evidence="3" id="KW-1185">Reference proteome</keyword>
<evidence type="ECO:0000259" key="1">
    <source>
        <dbReference type="Pfam" id="PF01755"/>
    </source>
</evidence>
<protein>
    <submittedName>
        <fullName evidence="2">Glycosyltransferase family 25 protein</fullName>
    </submittedName>
</protein>
<dbReference type="InterPro" id="IPR002654">
    <property type="entry name" value="Glyco_trans_25"/>
</dbReference>
<accession>A0ABV8RAI3</accession>